<keyword evidence="1" id="KW-0472">Membrane</keyword>
<evidence type="ECO:0000256" key="1">
    <source>
        <dbReference type="SAM" id="Phobius"/>
    </source>
</evidence>
<keyword evidence="1" id="KW-0812">Transmembrane</keyword>
<reference evidence="4" key="1">
    <citation type="submission" date="2022-11" db="UniProtKB">
        <authorList>
            <consortium name="WormBaseParasite"/>
        </authorList>
    </citation>
    <scope>IDENTIFICATION</scope>
</reference>
<keyword evidence="1" id="KW-1133">Transmembrane helix</keyword>
<name>A0A914DYL6_9BILA</name>
<sequence>MDFHSKPTEVMCPNCNVPITTRVEHEAGTLTWWLCCFVNIFVMTSFTSVQFVNSDWDVIVVHALQGS</sequence>
<feature type="transmembrane region" description="Helical" evidence="1">
    <location>
        <begin position="30"/>
        <end position="52"/>
    </location>
</feature>
<evidence type="ECO:0000313" key="4">
    <source>
        <dbReference type="WBParaSite" id="ACRNAN_scaffold4648.g10068.t1"/>
    </source>
</evidence>
<evidence type="ECO:0000313" key="3">
    <source>
        <dbReference type="Proteomes" id="UP000887540"/>
    </source>
</evidence>
<feature type="domain" description="LITAF" evidence="2">
    <location>
        <begin position="1"/>
        <end position="67"/>
    </location>
</feature>
<protein>
    <submittedName>
        <fullName evidence="4">LITAF domain-containing protein</fullName>
    </submittedName>
</protein>
<accession>A0A914DYL6</accession>
<keyword evidence="3" id="KW-1185">Reference proteome</keyword>
<dbReference type="Pfam" id="PF10601">
    <property type="entry name" value="zf-LITAF-like"/>
    <property type="match status" value="1"/>
</dbReference>
<proteinExistence type="predicted"/>
<dbReference type="WBParaSite" id="ACRNAN_scaffold4648.g10068.t1">
    <property type="protein sequence ID" value="ACRNAN_scaffold4648.g10068.t1"/>
    <property type="gene ID" value="ACRNAN_scaffold4648.g10068"/>
</dbReference>
<dbReference type="PROSITE" id="PS51837">
    <property type="entry name" value="LITAF"/>
    <property type="match status" value="1"/>
</dbReference>
<evidence type="ECO:0000259" key="2">
    <source>
        <dbReference type="PROSITE" id="PS51837"/>
    </source>
</evidence>
<dbReference type="AlphaFoldDB" id="A0A914DYL6"/>
<organism evidence="3 4">
    <name type="scientific">Acrobeloides nanus</name>
    <dbReference type="NCBI Taxonomy" id="290746"/>
    <lineage>
        <taxon>Eukaryota</taxon>
        <taxon>Metazoa</taxon>
        <taxon>Ecdysozoa</taxon>
        <taxon>Nematoda</taxon>
        <taxon>Chromadorea</taxon>
        <taxon>Rhabditida</taxon>
        <taxon>Tylenchina</taxon>
        <taxon>Cephalobomorpha</taxon>
        <taxon>Cephaloboidea</taxon>
        <taxon>Cephalobidae</taxon>
        <taxon>Acrobeloides</taxon>
    </lineage>
</organism>
<dbReference type="InterPro" id="IPR006629">
    <property type="entry name" value="LITAF"/>
</dbReference>
<dbReference type="Proteomes" id="UP000887540">
    <property type="component" value="Unplaced"/>
</dbReference>